<protein>
    <recommendedName>
        <fullName evidence="3">YkgJ family cysteine cluster protein</fullName>
    </recommendedName>
</protein>
<evidence type="ECO:0000313" key="2">
    <source>
        <dbReference type="Proteomes" id="UP000247932"/>
    </source>
</evidence>
<dbReference type="AlphaFoldDB" id="A0A2V4E5P4"/>
<keyword evidence="2" id="KW-1185">Reference proteome</keyword>
<dbReference type="Pfam" id="PF03692">
    <property type="entry name" value="CxxCxxCC"/>
    <property type="match status" value="1"/>
</dbReference>
<dbReference type="InterPro" id="IPR005358">
    <property type="entry name" value="Puta_zinc/iron-chelating_dom"/>
</dbReference>
<dbReference type="PANTHER" id="PTHR36931">
    <property type="entry name" value="UPF0153 PROTEIN YEIW"/>
    <property type="match status" value="1"/>
</dbReference>
<sequence>MLLSPIKFIKQSQIHPILMTDSFQCRKNCGACCIAPSISSAMPGMPNGKPAGVPCYNLDENFQCKLFGQATRPKVCSHLKPCFEMCGTNRNQAFNYLTQLEQLTSN</sequence>
<reference evidence="1 2" key="1">
    <citation type="submission" date="2018-05" db="EMBL/GenBank/DDBJ databases">
        <title>Reference genomes for bee gut microbiota database.</title>
        <authorList>
            <person name="Ellegaard K.M."/>
        </authorList>
    </citation>
    <scope>NUCLEOTIDE SEQUENCE [LARGE SCALE GENOMIC DNA]</scope>
    <source>
        <strain evidence="1 2">ESL0182</strain>
    </source>
</reference>
<proteinExistence type="predicted"/>
<gene>
    <name evidence="1" type="ORF">DKK70_10730</name>
</gene>
<dbReference type="InterPro" id="IPR052572">
    <property type="entry name" value="UPF0153_domain"/>
</dbReference>
<name>A0A2V4E5P4_9GAMM</name>
<organism evidence="1 2">
    <name type="scientific">Gilliamella apicola</name>
    <dbReference type="NCBI Taxonomy" id="1196095"/>
    <lineage>
        <taxon>Bacteria</taxon>
        <taxon>Pseudomonadati</taxon>
        <taxon>Pseudomonadota</taxon>
        <taxon>Gammaproteobacteria</taxon>
        <taxon>Orbales</taxon>
        <taxon>Orbaceae</taxon>
        <taxon>Gilliamella</taxon>
    </lineage>
</organism>
<evidence type="ECO:0008006" key="3">
    <source>
        <dbReference type="Google" id="ProtNLM"/>
    </source>
</evidence>
<evidence type="ECO:0000313" key="1">
    <source>
        <dbReference type="EMBL" id="PXZ06431.1"/>
    </source>
</evidence>
<dbReference type="PANTHER" id="PTHR36931:SF1">
    <property type="entry name" value="UPF0153 PROTEIN YEIW"/>
    <property type="match status" value="1"/>
</dbReference>
<dbReference type="EMBL" id="QGLR01000012">
    <property type="protein sequence ID" value="PXZ06431.1"/>
    <property type="molecule type" value="Genomic_DNA"/>
</dbReference>
<comment type="caution">
    <text evidence="1">The sequence shown here is derived from an EMBL/GenBank/DDBJ whole genome shotgun (WGS) entry which is preliminary data.</text>
</comment>
<accession>A0A2V4E5P4</accession>
<dbReference type="Proteomes" id="UP000247932">
    <property type="component" value="Unassembled WGS sequence"/>
</dbReference>